<dbReference type="RefSeq" id="WP_013917851.1">
    <property type="nucleotide sequence ID" value="NC_015690.1"/>
</dbReference>
<evidence type="ECO:0000313" key="11">
    <source>
        <dbReference type="EMBL" id="AEI42695.1"/>
    </source>
</evidence>
<dbReference type="EC" id="2.7.7.7" evidence="1"/>
<keyword evidence="6" id="KW-0239">DNA-directed DNA polymerase</keyword>
<sequence length="339" mass="38355">MDYKTAVKRIGRGEIAPIYVCYGGETYLIQELISRLTDKLVEPEHRAFAVTRYDLAETPVESVIEEAETLPFMVPRKLVVASNALFLTGAKESNKVEHRLEKLSEYMKSPVDYSVLIFTVDAEKLDERKKIVKSLKEADVLVPCTMLSADELTQWVTQEAKRRGFEFAPGVVDRLILYTGTSLQALTKEVEKCALFAGQGGTLTADDLEQLVSRTTEQNIFQLIEHIVQMQMDPAFTMLSELLRRKEEPIKIVMLVARQFRIMFQVKDLMSQGYSQQQIASQIGLHPYGVKIAAGQANRFDLKRLGSILQQLADLDFQMKSGRIDKVLGLELFLLRLAS</sequence>
<comment type="similarity">
    <text evidence="7">Belongs to the DNA polymerase HolA subunit family.</text>
</comment>
<dbReference type="GO" id="GO:0009360">
    <property type="term" value="C:DNA polymerase III complex"/>
    <property type="evidence" value="ECO:0007669"/>
    <property type="project" value="InterPro"/>
</dbReference>
<comment type="catalytic activity">
    <reaction evidence="8">
        <text>DNA(n) + a 2'-deoxyribonucleoside 5'-triphosphate = DNA(n+1) + diphosphate</text>
        <dbReference type="Rhea" id="RHEA:22508"/>
        <dbReference type="Rhea" id="RHEA-COMP:17339"/>
        <dbReference type="Rhea" id="RHEA-COMP:17340"/>
        <dbReference type="ChEBI" id="CHEBI:33019"/>
        <dbReference type="ChEBI" id="CHEBI:61560"/>
        <dbReference type="ChEBI" id="CHEBI:173112"/>
        <dbReference type="EC" id="2.7.7.7"/>
    </reaction>
</comment>
<gene>
    <name evidence="11" type="ordered locus">KNP414_04163</name>
</gene>
<evidence type="ECO:0000259" key="10">
    <source>
        <dbReference type="Pfam" id="PF21694"/>
    </source>
</evidence>
<evidence type="ECO:0000256" key="2">
    <source>
        <dbReference type="ARBA" id="ARBA00017703"/>
    </source>
</evidence>
<keyword evidence="4" id="KW-0548">Nucleotidyltransferase</keyword>
<name>F8FFR8_PAEMK</name>
<keyword evidence="5" id="KW-0235">DNA replication</keyword>
<dbReference type="Pfam" id="PF21694">
    <property type="entry name" value="DNA_pol3_delta_C"/>
    <property type="match status" value="1"/>
</dbReference>
<evidence type="ECO:0000256" key="1">
    <source>
        <dbReference type="ARBA" id="ARBA00012417"/>
    </source>
</evidence>
<dbReference type="Gene3D" id="1.20.272.10">
    <property type="match status" value="1"/>
</dbReference>
<protein>
    <recommendedName>
        <fullName evidence="2">DNA polymerase III subunit delta</fullName>
        <ecNumber evidence="1">2.7.7.7</ecNumber>
    </recommendedName>
</protein>
<dbReference type="SUPFAM" id="SSF52540">
    <property type="entry name" value="P-loop containing nucleoside triphosphate hydrolases"/>
    <property type="match status" value="1"/>
</dbReference>
<dbReference type="SUPFAM" id="SSF48019">
    <property type="entry name" value="post-AAA+ oligomerization domain-like"/>
    <property type="match status" value="1"/>
</dbReference>
<reference evidence="11 12" key="2">
    <citation type="journal article" date="2013" name="Genome Announc.">
        <title>Genome Sequence of Growth-Improving Paenibacillus mucilaginosus Strain KNP414.</title>
        <authorList>
            <person name="Lu J.J."/>
            <person name="Wang J.F."/>
            <person name="Hu X.F."/>
        </authorList>
    </citation>
    <scope>NUCLEOTIDE SEQUENCE [LARGE SCALE GENOMIC DNA]</scope>
    <source>
        <strain evidence="11 12">KNP414</strain>
    </source>
</reference>
<evidence type="ECO:0000256" key="3">
    <source>
        <dbReference type="ARBA" id="ARBA00022679"/>
    </source>
</evidence>
<feature type="domain" description="DNA polymerase III delta N-terminal" evidence="9">
    <location>
        <begin position="19"/>
        <end position="144"/>
    </location>
</feature>
<evidence type="ECO:0000313" key="12">
    <source>
        <dbReference type="Proteomes" id="UP000006620"/>
    </source>
</evidence>
<dbReference type="InterPro" id="IPR027417">
    <property type="entry name" value="P-loop_NTPase"/>
</dbReference>
<dbReference type="GO" id="GO:0003677">
    <property type="term" value="F:DNA binding"/>
    <property type="evidence" value="ECO:0007669"/>
    <property type="project" value="InterPro"/>
</dbReference>
<accession>F8FFR8</accession>
<keyword evidence="3" id="KW-0808">Transferase</keyword>
<dbReference type="GO" id="GO:0003887">
    <property type="term" value="F:DNA-directed DNA polymerase activity"/>
    <property type="evidence" value="ECO:0007669"/>
    <property type="project" value="UniProtKB-KW"/>
</dbReference>
<dbReference type="Gene3D" id="3.40.50.300">
    <property type="entry name" value="P-loop containing nucleotide triphosphate hydrolases"/>
    <property type="match status" value="1"/>
</dbReference>
<dbReference type="InterPro" id="IPR005790">
    <property type="entry name" value="DNA_polIII_delta"/>
</dbReference>
<dbReference type="InterPro" id="IPR048466">
    <property type="entry name" value="DNA_pol3_delta-like_C"/>
</dbReference>
<dbReference type="AlphaFoldDB" id="F8FFR8"/>
<dbReference type="PANTHER" id="PTHR34388:SF1">
    <property type="entry name" value="DNA POLYMERASE III SUBUNIT DELTA"/>
    <property type="match status" value="1"/>
</dbReference>
<evidence type="ECO:0000256" key="7">
    <source>
        <dbReference type="ARBA" id="ARBA00034754"/>
    </source>
</evidence>
<feature type="domain" description="DNA polymerase III delta subunit-like C-terminal" evidence="10">
    <location>
        <begin position="217"/>
        <end position="337"/>
    </location>
</feature>
<evidence type="ECO:0000259" key="9">
    <source>
        <dbReference type="Pfam" id="PF06144"/>
    </source>
</evidence>
<dbReference type="KEGG" id="pms:KNP414_04163"/>
<evidence type="ECO:0000256" key="4">
    <source>
        <dbReference type="ARBA" id="ARBA00022695"/>
    </source>
</evidence>
<dbReference type="NCBIfam" id="TIGR01128">
    <property type="entry name" value="holA"/>
    <property type="match status" value="1"/>
</dbReference>
<evidence type="ECO:0000256" key="5">
    <source>
        <dbReference type="ARBA" id="ARBA00022705"/>
    </source>
</evidence>
<dbReference type="PANTHER" id="PTHR34388">
    <property type="entry name" value="DNA POLYMERASE III SUBUNIT DELTA"/>
    <property type="match status" value="1"/>
</dbReference>
<dbReference type="EMBL" id="CP002869">
    <property type="protein sequence ID" value="AEI42695.1"/>
    <property type="molecule type" value="Genomic_DNA"/>
</dbReference>
<dbReference type="InterPro" id="IPR008921">
    <property type="entry name" value="DNA_pol3_clamp-load_cplx_C"/>
</dbReference>
<organism evidence="11 12">
    <name type="scientific">Paenibacillus mucilaginosus (strain KNP414)</name>
    <dbReference type="NCBI Taxonomy" id="1036673"/>
    <lineage>
        <taxon>Bacteria</taxon>
        <taxon>Bacillati</taxon>
        <taxon>Bacillota</taxon>
        <taxon>Bacilli</taxon>
        <taxon>Bacillales</taxon>
        <taxon>Paenibacillaceae</taxon>
        <taxon>Paenibacillus</taxon>
    </lineage>
</organism>
<reference evidence="12" key="1">
    <citation type="submission" date="2011-06" db="EMBL/GenBank/DDBJ databases">
        <title>Complete genome sequence of Paenibacillus mucilaginosus KNP414.</title>
        <authorList>
            <person name="Wang J."/>
            <person name="Hu S."/>
            <person name="Hu X."/>
            <person name="Zhang B."/>
            <person name="Dong D."/>
            <person name="Zhang S."/>
            <person name="Zhao K."/>
            <person name="Wu D."/>
        </authorList>
    </citation>
    <scope>NUCLEOTIDE SEQUENCE [LARGE SCALE GENOMIC DNA]</scope>
    <source>
        <strain evidence="12">KNP414</strain>
    </source>
</reference>
<dbReference type="Pfam" id="PF06144">
    <property type="entry name" value="DNA_pol3_delta"/>
    <property type="match status" value="1"/>
</dbReference>
<dbReference type="HOGENOM" id="CLU_044694_4_0_9"/>
<dbReference type="InterPro" id="IPR010372">
    <property type="entry name" value="DNA_pol3_delta_N"/>
</dbReference>
<dbReference type="PATRIC" id="fig|1036673.3.peg.3837"/>
<dbReference type="Proteomes" id="UP000006620">
    <property type="component" value="Chromosome"/>
</dbReference>
<dbReference type="GO" id="GO:0006261">
    <property type="term" value="P:DNA-templated DNA replication"/>
    <property type="evidence" value="ECO:0007669"/>
    <property type="project" value="TreeGrafter"/>
</dbReference>
<evidence type="ECO:0000256" key="8">
    <source>
        <dbReference type="ARBA" id="ARBA00049244"/>
    </source>
</evidence>
<evidence type="ECO:0000256" key="6">
    <source>
        <dbReference type="ARBA" id="ARBA00022932"/>
    </source>
</evidence>
<dbReference type="Gene3D" id="1.10.8.60">
    <property type="match status" value="1"/>
</dbReference>
<proteinExistence type="inferred from homology"/>